<feature type="transmembrane region" description="Helical" evidence="8">
    <location>
        <begin position="128"/>
        <end position="147"/>
    </location>
</feature>
<name>A0A7W8JWI8_9DEIO</name>
<keyword evidence="3" id="KW-0813">Transport</keyword>
<comment type="subcellular location">
    <subcellularLocation>
        <location evidence="1">Cell membrane</location>
        <topology evidence="1">Multi-pass membrane protein</topology>
    </subcellularLocation>
</comment>
<dbReference type="Gene3D" id="1.50.10.150">
    <property type="entry name" value="Voltage-dependent anion channel"/>
    <property type="match status" value="1"/>
</dbReference>
<sequence length="379" mass="39920">MIAHPSAPDTSRTAASDVLRGLTPNWFTASMGTGIVSLMLPHLPLPGTAALGEGLWILNMLIFAALTVLSLARILLHPADSRATLLHPAQSMFLGAIPMGLATIINGLIVFGVPRWGVDAALLARDLWVFDAALSAAVGLLVPYLMFTRQDHALERMTALWLLPVVASEVAAASAGQIAPHLGVAAATPLIYGGYVLFALSVPLALMILTVFVLRLAQHKLPGAELGVSMFLPLGPLGTGALALLQLGEAAPRVLSAQGLGELGPVLTGAALLGGLVLWGFGTWWLALATLTTLRFIRQGLPFNLGWWAFTFPLGVFTAATFSLGSLTRLGFFMNLGYVFVPLLAVLWLLVTVRTAHSVWRGELLGSVPVSPATGLPRV</sequence>
<feature type="transmembrane region" description="Helical" evidence="8">
    <location>
        <begin position="303"/>
        <end position="324"/>
    </location>
</feature>
<evidence type="ECO:0000256" key="4">
    <source>
        <dbReference type="ARBA" id="ARBA00022475"/>
    </source>
</evidence>
<dbReference type="EMBL" id="JACHFL010000010">
    <property type="protein sequence ID" value="MBB5364444.1"/>
    <property type="molecule type" value="Genomic_DNA"/>
</dbReference>
<dbReference type="PANTHER" id="PTHR31686:SF1">
    <property type="entry name" value="SULFITE EFFLUX PUMP SSU1"/>
    <property type="match status" value="1"/>
</dbReference>
<feature type="transmembrane region" description="Helical" evidence="8">
    <location>
        <begin position="55"/>
        <end position="76"/>
    </location>
</feature>
<dbReference type="InterPro" id="IPR051629">
    <property type="entry name" value="Sulfite_efflux_TDT"/>
</dbReference>
<feature type="transmembrane region" description="Helical" evidence="8">
    <location>
        <begin position="26"/>
        <end position="43"/>
    </location>
</feature>
<keyword evidence="10" id="KW-1185">Reference proteome</keyword>
<gene>
    <name evidence="9" type="ORF">HNQ08_003556</name>
</gene>
<evidence type="ECO:0000256" key="5">
    <source>
        <dbReference type="ARBA" id="ARBA00022692"/>
    </source>
</evidence>
<dbReference type="AlphaFoldDB" id="A0A7W8JWI8"/>
<feature type="transmembrane region" description="Helical" evidence="8">
    <location>
        <begin position="330"/>
        <end position="351"/>
    </location>
</feature>
<dbReference type="RefSeq" id="WP_184134854.1">
    <property type="nucleotide sequence ID" value="NZ_JACHFL010000010.1"/>
</dbReference>
<dbReference type="CDD" id="cd09318">
    <property type="entry name" value="TDT_SSU1"/>
    <property type="match status" value="1"/>
</dbReference>
<feature type="transmembrane region" description="Helical" evidence="8">
    <location>
        <begin position="226"/>
        <end position="247"/>
    </location>
</feature>
<proteinExistence type="inferred from homology"/>
<evidence type="ECO:0000313" key="10">
    <source>
        <dbReference type="Proteomes" id="UP000552709"/>
    </source>
</evidence>
<feature type="transmembrane region" description="Helical" evidence="8">
    <location>
        <begin position="191"/>
        <end position="214"/>
    </location>
</feature>
<dbReference type="InterPro" id="IPR038665">
    <property type="entry name" value="Voltage-dep_anion_channel_sf"/>
</dbReference>
<evidence type="ECO:0000256" key="8">
    <source>
        <dbReference type="SAM" id="Phobius"/>
    </source>
</evidence>
<keyword evidence="7 8" id="KW-0472">Membrane</keyword>
<organism evidence="9 10">
    <name type="scientific">Deinococcus humi</name>
    <dbReference type="NCBI Taxonomy" id="662880"/>
    <lineage>
        <taxon>Bacteria</taxon>
        <taxon>Thermotogati</taxon>
        <taxon>Deinococcota</taxon>
        <taxon>Deinococci</taxon>
        <taxon>Deinococcales</taxon>
        <taxon>Deinococcaceae</taxon>
        <taxon>Deinococcus</taxon>
    </lineage>
</organism>
<keyword evidence="4" id="KW-1003">Cell membrane</keyword>
<dbReference type="Proteomes" id="UP000552709">
    <property type="component" value="Unassembled WGS sequence"/>
</dbReference>
<dbReference type="PANTHER" id="PTHR31686">
    <property type="match status" value="1"/>
</dbReference>
<dbReference type="Pfam" id="PF03595">
    <property type="entry name" value="SLAC1"/>
    <property type="match status" value="1"/>
</dbReference>
<dbReference type="InterPro" id="IPR004695">
    <property type="entry name" value="SLAC1/Mae1/Ssu1/TehA"/>
</dbReference>
<reference evidence="9 10" key="1">
    <citation type="submission" date="2020-08" db="EMBL/GenBank/DDBJ databases">
        <title>Genomic Encyclopedia of Type Strains, Phase IV (KMG-IV): sequencing the most valuable type-strain genomes for metagenomic binning, comparative biology and taxonomic classification.</title>
        <authorList>
            <person name="Goeker M."/>
        </authorList>
    </citation>
    <scope>NUCLEOTIDE SEQUENCE [LARGE SCALE GENOMIC DNA]</scope>
    <source>
        <strain evidence="9 10">DSM 27939</strain>
    </source>
</reference>
<feature type="transmembrane region" description="Helical" evidence="8">
    <location>
        <begin position="96"/>
        <end position="116"/>
    </location>
</feature>
<evidence type="ECO:0000256" key="6">
    <source>
        <dbReference type="ARBA" id="ARBA00022989"/>
    </source>
</evidence>
<keyword evidence="5 8" id="KW-0812">Transmembrane</keyword>
<evidence type="ECO:0000256" key="2">
    <source>
        <dbReference type="ARBA" id="ARBA00008566"/>
    </source>
</evidence>
<evidence type="ECO:0000256" key="1">
    <source>
        <dbReference type="ARBA" id="ARBA00004651"/>
    </source>
</evidence>
<keyword evidence="6 8" id="KW-1133">Transmembrane helix</keyword>
<feature type="transmembrane region" description="Helical" evidence="8">
    <location>
        <begin position="267"/>
        <end position="291"/>
    </location>
</feature>
<dbReference type="GO" id="GO:0000319">
    <property type="term" value="F:sulfite transmembrane transporter activity"/>
    <property type="evidence" value="ECO:0007669"/>
    <property type="project" value="TreeGrafter"/>
</dbReference>
<evidence type="ECO:0000256" key="3">
    <source>
        <dbReference type="ARBA" id="ARBA00022448"/>
    </source>
</evidence>
<comment type="caution">
    <text evidence="9">The sequence shown here is derived from an EMBL/GenBank/DDBJ whole genome shotgun (WGS) entry which is preliminary data.</text>
</comment>
<evidence type="ECO:0000256" key="7">
    <source>
        <dbReference type="ARBA" id="ARBA00023136"/>
    </source>
</evidence>
<evidence type="ECO:0000313" key="9">
    <source>
        <dbReference type="EMBL" id="MBB5364444.1"/>
    </source>
</evidence>
<feature type="transmembrane region" description="Helical" evidence="8">
    <location>
        <begin position="159"/>
        <end position="179"/>
    </location>
</feature>
<dbReference type="GO" id="GO:0005886">
    <property type="term" value="C:plasma membrane"/>
    <property type="evidence" value="ECO:0007669"/>
    <property type="project" value="UniProtKB-SubCell"/>
</dbReference>
<accession>A0A7W8JWI8</accession>
<comment type="similarity">
    <text evidence="2">Belongs to the tellurite-resistance/dicarboxylate transporter (TDT) family.</text>
</comment>
<protein>
    <submittedName>
        <fullName evidence="9">C4-dicarboxylate transporter/malic acid transport protein</fullName>
    </submittedName>
</protein>